<keyword evidence="4" id="KW-1185">Reference proteome</keyword>
<keyword evidence="1" id="KW-0547">Nucleotide-binding</keyword>
<evidence type="ECO:0000256" key="1">
    <source>
        <dbReference type="PROSITE-ProRule" id="PRU00409"/>
    </source>
</evidence>
<dbReference type="SUPFAM" id="SSF56059">
    <property type="entry name" value="Glutathione synthetase ATP-binding domain-like"/>
    <property type="match status" value="1"/>
</dbReference>
<dbReference type="GO" id="GO:0005737">
    <property type="term" value="C:cytoplasm"/>
    <property type="evidence" value="ECO:0007669"/>
    <property type="project" value="TreeGrafter"/>
</dbReference>
<dbReference type="GO" id="GO:0016879">
    <property type="term" value="F:ligase activity, forming carbon-nitrogen bonds"/>
    <property type="evidence" value="ECO:0007669"/>
    <property type="project" value="TreeGrafter"/>
</dbReference>
<accession>A0A1I0GRU6</accession>
<dbReference type="PANTHER" id="PTHR21621:SF0">
    <property type="entry name" value="BETA-CITRYLGLUTAMATE SYNTHASE B-RELATED"/>
    <property type="match status" value="1"/>
</dbReference>
<dbReference type="InterPro" id="IPR013651">
    <property type="entry name" value="ATP-grasp_RimK-type"/>
</dbReference>
<dbReference type="GO" id="GO:0005524">
    <property type="term" value="F:ATP binding"/>
    <property type="evidence" value="ECO:0007669"/>
    <property type="project" value="UniProtKB-UniRule"/>
</dbReference>
<dbReference type="PROSITE" id="PS50975">
    <property type="entry name" value="ATP_GRASP"/>
    <property type="match status" value="1"/>
</dbReference>
<feature type="domain" description="ATP-grasp" evidence="2">
    <location>
        <begin position="139"/>
        <end position="310"/>
    </location>
</feature>
<dbReference type="Pfam" id="PF08443">
    <property type="entry name" value="RimK"/>
    <property type="match status" value="1"/>
</dbReference>
<dbReference type="Proteomes" id="UP000199181">
    <property type="component" value="Unassembled WGS sequence"/>
</dbReference>
<name>A0A1I0GRU6_9BACT</name>
<evidence type="ECO:0000259" key="2">
    <source>
        <dbReference type="PROSITE" id="PS50975"/>
    </source>
</evidence>
<dbReference type="EMBL" id="FOIJ01000004">
    <property type="protein sequence ID" value="SET73852.1"/>
    <property type="molecule type" value="Genomic_DNA"/>
</dbReference>
<dbReference type="AlphaFoldDB" id="A0A1I0GRU6"/>
<dbReference type="GO" id="GO:0046872">
    <property type="term" value="F:metal ion binding"/>
    <property type="evidence" value="ECO:0007669"/>
    <property type="project" value="InterPro"/>
</dbReference>
<dbReference type="PANTHER" id="PTHR21621">
    <property type="entry name" value="RIBOSOMAL PROTEIN S6 MODIFICATION PROTEIN"/>
    <property type="match status" value="1"/>
</dbReference>
<gene>
    <name evidence="3" type="ORF">SAMN05443639_104134</name>
</gene>
<sequence>MTPPAPARPVFLVGSRDDEHISHLARSIEALGVDTLVVDTLAFPGQTRLALTEGLDGITVNGQRLGIPGAVYLRSVYTHPLAFGVDADADMDADWRTTLVAFREKATLLRGLLGRWEALGVPFYNPESTSWRIQKPLQLALLAQAGLPVPETLWTNDAEAVRRFAAGRRVAYKPVGGGAATRALGPEDLSEERLAALGAAPVTFQALLPGEDVRVYVLDGEVIASIRILSQAIDFRQNEERVESFALPPEVAAQCLRATQVLGLRWTGMDLKRDAEGTLRILELNESPMFLGFDARAGTDILGHLARGLVQAARAPRP</sequence>
<protein>
    <submittedName>
        <fullName evidence="3">RimK-like ATP-grasp domain-containing protein</fullName>
    </submittedName>
</protein>
<keyword evidence="1" id="KW-0067">ATP-binding</keyword>
<reference evidence="4" key="1">
    <citation type="submission" date="2016-10" db="EMBL/GenBank/DDBJ databases">
        <authorList>
            <person name="Varghese N."/>
            <person name="Submissions S."/>
        </authorList>
    </citation>
    <scope>NUCLEOTIDE SEQUENCE [LARGE SCALE GENOMIC DNA]</scope>
    <source>
        <strain evidence="4">DSM 16858</strain>
    </source>
</reference>
<dbReference type="RefSeq" id="WP_093518753.1">
    <property type="nucleotide sequence ID" value="NZ_FOIJ01000004.1"/>
</dbReference>
<dbReference type="Gene3D" id="3.30.470.20">
    <property type="entry name" value="ATP-grasp fold, B domain"/>
    <property type="match status" value="1"/>
</dbReference>
<dbReference type="InterPro" id="IPR011761">
    <property type="entry name" value="ATP-grasp"/>
</dbReference>
<proteinExistence type="predicted"/>
<organism evidence="3 4">
    <name type="scientific">Stigmatella erecta</name>
    <dbReference type="NCBI Taxonomy" id="83460"/>
    <lineage>
        <taxon>Bacteria</taxon>
        <taxon>Pseudomonadati</taxon>
        <taxon>Myxococcota</taxon>
        <taxon>Myxococcia</taxon>
        <taxon>Myxococcales</taxon>
        <taxon>Cystobacterineae</taxon>
        <taxon>Archangiaceae</taxon>
        <taxon>Stigmatella</taxon>
    </lineage>
</organism>
<evidence type="ECO:0000313" key="3">
    <source>
        <dbReference type="EMBL" id="SET73852.1"/>
    </source>
</evidence>
<evidence type="ECO:0000313" key="4">
    <source>
        <dbReference type="Proteomes" id="UP000199181"/>
    </source>
</evidence>